<dbReference type="OrthoDB" id="9808022at2"/>
<dbReference type="STRING" id="1304284.L21TH_1255"/>
<dbReference type="InterPro" id="IPR034505">
    <property type="entry name" value="Coproporphyrinogen-III_oxidase"/>
</dbReference>
<dbReference type="GO" id="GO:0005737">
    <property type="term" value="C:cytoplasm"/>
    <property type="evidence" value="ECO:0007669"/>
    <property type="project" value="TreeGrafter"/>
</dbReference>
<dbReference type="GO" id="GO:0003824">
    <property type="term" value="F:catalytic activity"/>
    <property type="evidence" value="ECO:0007669"/>
    <property type="project" value="InterPro"/>
</dbReference>
<reference evidence="6 7" key="1">
    <citation type="journal article" date="2015" name="Geomicrobiol. J.">
        <title>Caldisalinibacter kiritimatiensis gen. nov., sp. nov., a moderately thermohalophilic thiosulfate-reducing bacterium from a hypersaline microbial mat.</title>
        <authorList>
            <person name="Ben Hania W."/>
            <person name="Joseph M."/>
            <person name="Fiebig A."/>
            <person name="Bunk B."/>
            <person name="Klenk H.-P."/>
            <person name="Fardeau M.-L."/>
            <person name="Spring S."/>
        </authorList>
    </citation>
    <scope>NUCLEOTIDE SEQUENCE [LARGE SCALE GENOMIC DNA]</scope>
    <source>
        <strain evidence="6 7">L21-TH-D2</strain>
    </source>
</reference>
<dbReference type="PATRIC" id="fig|1304284.3.peg.1225"/>
<keyword evidence="1" id="KW-0949">S-adenosyl-L-methionine</keyword>
<evidence type="ECO:0000256" key="4">
    <source>
        <dbReference type="ARBA" id="ARBA00023014"/>
    </source>
</evidence>
<name>R1CVI3_9FIRM</name>
<dbReference type="InterPro" id="IPR006638">
    <property type="entry name" value="Elp3/MiaA/NifB-like_rSAM"/>
</dbReference>
<dbReference type="EMBL" id="ARZA01000130">
    <property type="protein sequence ID" value="EOD00654.1"/>
    <property type="molecule type" value="Genomic_DNA"/>
</dbReference>
<dbReference type="NCBIfam" id="TIGR03994">
    <property type="entry name" value="rSAM_HemZ"/>
    <property type="match status" value="1"/>
</dbReference>
<comment type="caution">
    <text evidence="6">The sequence shown here is derived from an EMBL/GenBank/DDBJ whole genome shotgun (WGS) entry which is preliminary data.</text>
</comment>
<dbReference type="GO" id="GO:0051539">
    <property type="term" value="F:4 iron, 4 sulfur cluster binding"/>
    <property type="evidence" value="ECO:0007669"/>
    <property type="project" value="TreeGrafter"/>
</dbReference>
<dbReference type="InterPro" id="IPR013785">
    <property type="entry name" value="Aldolase_TIM"/>
</dbReference>
<evidence type="ECO:0000256" key="2">
    <source>
        <dbReference type="ARBA" id="ARBA00022723"/>
    </source>
</evidence>
<keyword evidence="7" id="KW-1185">Reference proteome</keyword>
<dbReference type="Pfam" id="PF04055">
    <property type="entry name" value="Radical_SAM"/>
    <property type="match status" value="1"/>
</dbReference>
<proteinExistence type="predicted"/>
<dbReference type="SFLD" id="SFLDG01082">
    <property type="entry name" value="B12-binding_domain_containing"/>
    <property type="match status" value="1"/>
</dbReference>
<dbReference type="InterPro" id="IPR023995">
    <property type="entry name" value="HemZ"/>
</dbReference>
<evidence type="ECO:0000313" key="6">
    <source>
        <dbReference type="EMBL" id="EOD00654.1"/>
    </source>
</evidence>
<dbReference type="SFLD" id="SFLDG01065">
    <property type="entry name" value="anaerobic_coproporphyrinogen-I"/>
    <property type="match status" value="1"/>
</dbReference>
<evidence type="ECO:0000256" key="3">
    <source>
        <dbReference type="ARBA" id="ARBA00023004"/>
    </source>
</evidence>
<keyword evidence="2" id="KW-0479">Metal-binding</keyword>
<feature type="domain" description="Radical SAM core" evidence="5">
    <location>
        <begin position="168"/>
        <end position="400"/>
    </location>
</feature>
<dbReference type="InterPro" id="IPR007197">
    <property type="entry name" value="rSAM"/>
</dbReference>
<accession>R1CVI3</accession>
<dbReference type="InterPro" id="IPR058240">
    <property type="entry name" value="rSAM_sf"/>
</dbReference>
<dbReference type="GO" id="GO:0006779">
    <property type="term" value="P:porphyrin-containing compound biosynthetic process"/>
    <property type="evidence" value="ECO:0007669"/>
    <property type="project" value="TreeGrafter"/>
</dbReference>
<evidence type="ECO:0000313" key="7">
    <source>
        <dbReference type="Proteomes" id="UP000013378"/>
    </source>
</evidence>
<organism evidence="6 7">
    <name type="scientific">Caldisalinibacter kiritimatiensis</name>
    <dbReference type="NCBI Taxonomy" id="1304284"/>
    <lineage>
        <taxon>Bacteria</taxon>
        <taxon>Bacillati</taxon>
        <taxon>Bacillota</taxon>
        <taxon>Tissierellia</taxon>
        <taxon>Tissierellales</taxon>
        <taxon>Thermohalobacteraceae</taxon>
        <taxon>Caldisalinibacter</taxon>
    </lineage>
</organism>
<dbReference type="SFLD" id="SFLDS00029">
    <property type="entry name" value="Radical_SAM"/>
    <property type="match status" value="1"/>
</dbReference>
<dbReference type="AlphaFoldDB" id="R1CVI3"/>
<dbReference type="SFLD" id="SFLDF00310">
    <property type="entry name" value="oxygen-independent_coproporphy"/>
    <property type="match status" value="1"/>
</dbReference>
<gene>
    <name evidence="6" type="ORF">L21TH_1255</name>
</gene>
<dbReference type="PANTHER" id="PTHR13932">
    <property type="entry name" value="COPROPORPHYRINIGEN III OXIDASE"/>
    <property type="match status" value="1"/>
</dbReference>
<dbReference type="PANTHER" id="PTHR13932:SF1">
    <property type="entry name" value="OXYGEN-INDEPENDENT COPROPORPHYRINOGEN-III OXIDASE-LIKE PROTEIN HEMZ"/>
    <property type="match status" value="1"/>
</dbReference>
<dbReference type="RefSeq" id="WP_006312018.1">
    <property type="nucleotide sequence ID" value="NZ_ARZA01000130.1"/>
</dbReference>
<dbReference type="SUPFAM" id="SSF102114">
    <property type="entry name" value="Radical SAM enzymes"/>
    <property type="match status" value="1"/>
</dbReference>
<dbReference type="Proteomes" id="UP000013378">
    <property type="component" value="Unassembled WGS sequence"/>
</dbReference>
<keyword evidence="4" id="KW-0411">Iron-sulfur</keyword>
<dbReference type="SMART" id="SM00729">
    <property type="entry name" value="Elp3"/>
    <property type="match status" value="1"/>
</dbReference>
<evidence type="ECO:0000259" key="5">
    <source>
        <dbReference type="PROSITE" id="PS51918"/>
    </source>
</evidence>
<dbReference type="GO" id="GO:0046872">
    <property type="term" value="F:metal ion binding"/>
    <property type="evidence" value="ECO:0007669"/>
    <property type="project" value="UniProtKB-KW"/>
</dbReference>
<dbReference type="Gene3D" id="3.20.20.70">
    <property type="entry name" value="Aldolase class I"/>
    <property type="match status" value="1"/>
</dbReference>
<protein>
    <submittedName>
        <fullName evidence="6">Putative radical SAM family enzyme, NOT coproporphyrinogen III oxidase, oxygen-independent</fullName>
    </submittedName>
</protein>
<dbReference type="eggNOG" id="COG0635">
    <property type="taxonomic scope" value="Bacteria"/>
</dbReference>
<dbReference type="PROSITE" id="PS51918">
    <property type="entry name" value="RADICAL_SAM"/>
    <property type="match status" value="1"/>
</dbReference>
<evidence type="ECO:0000256" key="1">
    <source>
        <dbReference type="ARBA" id="ARBA00022691"/>
    </source>
</evidence>
<sequence length="495" mass="57667">MINVYLKGHDYKYEVQNIIKVFYFNEKIEFIKKEALVNDQSLLIENILYQENDDYFIETIVYKNNECISKSEIKKVSDIDIKEDNLNKKIKLGIKQSLYEALSQITSVNAPWGILTGIRPTKIVHDLLDKSCKIEEIKDVLTKQYKVSLEKSKLIIDIASNERKFLYPLDEDKFSLYISIPFCPTRCLYCSFPSHSLEKWGHLVDEYTENLLMEIKQTAELLADKKIQTVYIGGGTPTSIPKENLDKIIKEVYSCFGTDIKEFTVEAGRPDTIDKDKLVMLKNNEIDRISINPQTMCTDTLSLIGRHHSPQEIIEAFRLAKEVGFHTINMDLIVGLPNEDINNFKHTMEEVLRLNPENLTVHTMAIKRASKLRSKLVKYSLTAQNKIEEMLELTKKYAEKMDMYPYYLYRQKQILGNFENVGYTKKNKECIYNILIMEERQTIIAVGAGGISKIYYPSENRLERVPNVKNVVEYNKRVKEMIERKKKFLKPVDRV</sequence>
<keyword evidence="3" id="KW-0408">Iron</keyword>